<protein>
    <submittedName>
        <fullName evidence="2">NYN domain-containing protein</fullName>
    </submittedName>
</protein>
<sequence length="99" mass="11417">MWGWTLIRHPDKTYHEKGVDVRLSVEMIRFARENKYNIAYLVSSDTDLVAAVEEVRSIGKTIQYVGIPKGQSYGLSSVANNVRLLRLEEIEKFFPETKN</sequence>
<dbReference type="InterPro" id="IPR021139">
    <property type="entry name" value="NYN"/>
</dbReference>
<organism evidence="2 3">
    <name type="scientific">candidate division NPL-UPA2 bacterium Unc8</name>
    <dbReference type="NCBI Taxonomy" id="1980939"/>
    <lineage>
        <taxon>Bacteria</taxon>
    </lineage>
</organism>
<accession>A0A399FW44</accession>
<dbReference type="Gene3D" id="3.40.50.1010">
    <property type="entry name" value="5'-nuclease"/>
    <property type="match status" value="1"/>
</dbReference>
<reference evidence="2 3" key="1">
    <citation type="submission" date="2018-08" db="EMBL/GenBank/DDBJ databases">
        <title>Draft genome of candidate division NPL-UPA2 bacterium Unc8 that adapted to ultra-basic serpentinizing groundwater.</title>
        <authorList>
            <person name="Ishii S."/>
            <person name="Suzuki S."/>
            <person name="Nealson K.H."/>
        </authorList>
    </citation>
    <scope>NUCLEOTIDE SEQUENCE [LARGE SCALE GENOMIC DNA]</scope>
    <source>
        <strain evidence="2">Unc8</strain>
    </source>
</reference>
<dbReference type="GO" id="GO:0004540">
    <property type="term" value="F:RNA nuclease activity"/>
    <property type="evidence" value="ECO:0007669"/>
    <property type="project" value="InterPro"/>
</dbReference>
<dbReference type="PANTHER" id="PTHR35458">
    <property type="entry name" value="SLR0755 PROTEIN"/>
    <property type="match status" value="1"/>
</dbReference>
<dbReference type="EMBL" id="NDHY01000006">
    <property type="protein sequence ID" value="RII00217.1"/>
    <property type="molecule type" value="Genomic_DNA"/>
</dbReference>
<proteinExistence type="predicted"/>
<dbReference type="Proteomes" id="UP000266287">
    <property type="component" value="Unassembled WGS sequence"/>
</dbReference>
<evidence type="ECO:0000313" key="3">
    <source>
        <dbReference type="Proteomes" id="UP000266287"/>
    </source>
</evidence>
<evidence type="ECO:0000259" key="1">
    <source>
        <dbReference type="Pfam" id="PF01936"/>
    </source>
</evidence>
<dbReference type="Pfam" id="PF01936">
    <property type="entry name" value="NYN"/>
    <property type="match status" value="1"/>
</dbReference>
<name>A0A399FW44_UNCN2</name>
<feature type="domain" description="NYN" evidence="1">
    <location>
        <begin position="10"/>
        <end position="81"/>
    </location>
</feature>
<comment type="caution">
    <text evidence="2">The sequence shown here is derived from an EMBL/GenBank/DDBJ whole genome shotgun (WGS) entry which is preliminary data.</text>
</comment>
<dbReference type="PANTHER" id="PTHR35458:SF8">
    <property type="entry name" value="SLR0650 PROTEIN"/>
    <property type="match status" value="1"/>
</dbReference>
<evidence type="ECO:0000313" key="2">
    <source>
        <dbReference type="EMBL" id="RII00217.1"/>
    </source>
</evidence>
<dbReference type="InterPro" id="IPR047140">
    <property type="entry name" value="LabA"/>
</dbReference>
<dbReference type="AlphaFoldDB" id="A0A399FW44"/>
<gene>
    <name evidence="2" type="ORF">B9J77_03580</name>
</gene>